<dbReference type="EMBL" id="KQ086039">
    <property type="protein sequence ID" value="KLO09980.1"/>
    <property type="molecule type" value="Genomic_DNA"/>
</dbReference>
<dbReference type="InterPro" id="IPR020904">
    <property type="entry name" value="Sc_DH/Rdtase_CS"/>
</dbReference>
<gene>
    <name evidence="4" type="ORF">SCHPADRAFT_916515</name>
</gene>
<evidence type="ECO:0000313" key="4">
    <source>
        <dbReference type="EMBL" id="KLO09980.1"/>
    </source>
</evidence>
<dbReference type="SUPFAM" id="SSF51735">
    <property type="entry name" value="NAD(P)-binding Rossmann-fold domains"/>
    <property type="match status" value="1"/>
</dbReference>
<evidence type="ECO:0000256" key="3">
    <source>
        <dbReference type="ARBA" id="ARBA00023002"/>
    </source>
</evidence>
<dbReference type="PANTHER" id="PTHR43008">
    <property type="entry name" value="BENZIL REDUCTASE"/>
    <property type="match status" value="1"/>
</dbReference>
<evidence type="ECO:0000313" key="5">
    <source>
        <dbReference type="Proteomes" id="UP000053477"/>
    </source>
</evidence>
<protein>
    <submittedName>
        <fullName evidence="4">NADP-dependent mannitol dehydrogenase</fullName>
    </submittedName>
</protein>
<dbReference type="InterPro" id="IPR036291">
    <property type="entry name" value="NAD(P)-bd_dom_sf"/>
</dbReference>
<dbReference type="GO" id="GO:0016616">
    <property type="term" value="F:oxidoreductase activity, acting on the CH-OH group of donors, NAD or NADP as acceptor"/>
    <property type="evidence" value="ECO:0007669"/>
    <property type="project" value="UniProtKB-ARBA"/>
</dbReference>
<name>A0A0H2RDR1_9AGAM</name>
<evidence type="ECO:0000256" key="1">
    <source>
        <dbReference type="ARBA" id="ARBA00006484"/>
    </source>
</evidence>
<dbReference type="PRINTS" id="PR00081">
    <property type="entry name" value="GDHRDH"/>
</dbReference>
<accession>A0A0H2RDR1</accession>
<keyword evidence="2" id="KW-0521">NADP</keyword>
<dbReference type="PANTHER" id="PTHR43008:SF6">
    <property type="entry name" value="NADP-DEPENDENT MANNITOL DEHYDROGENASE"/>
    <property type="match status" value="1"/>
</dbReference>
<dbReference type="Pfam" id="PF13561">
    <property type="entry name" value="adh_short_C2"/>
    <property type="match status" value="1"/>
</dbReference>
<dbReference type="InParanoid" id="A0A0H2RDR1"/>
<dbReference type="AlphaFoldDB" id="A0A0H2RDR1"/>
<reference evidence="4 5" key="1">
    <citation type="submission" date="2015-04" db="EMBL/GenBank/DDBJ databases">
        <title>Complete genome sequence of Schizopora paradoxa KUC8140, a cosmopolitan wood degrader in East Asia.</title>
        <authorList>
            <consortium name="DOE Joint Genome Institute"/>
            <person name="Min B."/>
            <person name="Park H."/>
            <person name="Jang Y."/>
            <person name="Kim J.-J."/>
            <person name="Kim K.H."/>
            <person name="Pangilinan J."/>
            <person name="Lipzen A."/>
            <person name="Riley R."/>
            <person name="Grigoriev I.V."/>
            <person name="Spatafora J.W."/>
            <person name="Choi I.-G."/>
        </authorList>
    </citation>
    <scope>NUCLEOTIDE SEQUENCE [LARGE SCALE GENOMIC DNA]</scope>
    <source>
        <strain evidence="4 5">KUC8140</strain>
    </source>
</reference>
<evidence type="ECO:0000256" key="2">
    <source>
        <dbReference type="ARBA" id="ARBA00022857"/>
    </source>
</evidence>
<keyword evidence="5" id="KW-1185">Reference proteome</keyword>
<dbReference type="STRING" id="27342.A0A0H2RDR1"/>
<dbReference type="OrthoDB" id="1888931at2759"/>
<dbReference type="PROSITE" id="PS00061">
    <property type="entry name" value="ADH_SHORT"/>
    <property type="match status" value="1"/>
</dbReference>
<sequence length="263" mass="28144">MTKGFTIDFSGKCIVVTGGNRGIGLAFSEACANAGATVAIIYRSSKDAEKVAERIGREHGVKAKAYQCDVGDEELVTETFKKIDDELGPITGLIANAGVSVVKPALELTAADFKKVYDVNVLGVFNTAKAAAKLWKERKAKGGSIVITSSMSSQIINQVAENKALTQVFYNSSKGAVSNLVKGLAAEWAQYGIRVNTVSPGYVNTDQTSGMDKNIRDYQANNVPLGRFAQPEEMTGQAILLLSEYASYMTGGEYFVDGGQLIW</sequence>
<comment type="similarity">
    <text evidence="1">Belongs to the short-chain dehydrogenases/reductases (SDR) family.</text>
</comment>
<organism evidence="4 5">
    <name type="scientific">Schizopora paradoxa</name>
    <dbReference type="NCBI Taxonomy" id="27342"/>
    <lineage>
        <taxon>Eukaryota</taxon>
        <taxon>Fungi</taxon>
        <taxon>Dikarya</taxon>
        <taxon>Basidiomycota</taxon>
        <taxon>Agaricomycotina</taxon>
        <taxon>Agaricomycetes</taxon>
        <taxon>Hymenochaetales</taxon>
        <taxon>Schizoporaceae</taxon>
        <taxon>Schizopora</taxon>
    </lineage>
</organism>
<dbReference type="PRINTS" id="PR00080">
    <property type="entry name" value="SDRFAMILY"/>
</dbReference>
<dbReference type="Proteomes" id="UP000053477">
    <property type="component" value="Unassembled WGS sequence"/>
</dbReference>
<proteinExistence type="inferred from homology"/>
<keyword evidence="3" id="KW-0560">Oxidoreductase</keyword>
<dbReference type="Gene3D" id="3.40.50.720">
    <property type="entry name" value="NAD(P)-binding Rossmann-like Domain"/>
    <property type="match status" value="1"/>
</dbReference>
<dbReference type="GO" id="GO:0050664">
    <property type="term" value="F:oxidoreductase activity, acting on NAD(P)H, oxygen as acceptor"/>
    <property type="evidence" value="ECO:0007669"/>
    <property type="project" value="TreeGrafter"/>
</dbReference>
<dbReference type="FunFam" id="3.40.50.720:FF:000084">
    <property type="entry name" value="Short-chain dehydrogenase reductase"/>
    <property type="match status" value="1"/>
</dbReference>
<dbReference type="InterPro" id="IPR002347">
    <property type="entry name" value="SDR_fam"/>
</dbReference>
<dbReference type="CDD" id="cd05352">
    <property type="entry name" value="MDH-like_SDR_c"/>
    <property type="match status" value="1"/>
</dbReference>